<comment type="subcellular location">
    <subcellularLocation>
        <location evidence="1">Membrane</location>
        <topology evidence="1">Multi-pass membrane protein</topology>
    </subcellularLocation>
</comment>
<keyword evidence="4 5" id="KW-0472">Membrane</keyword>
<dbReference type="AlphaFoldDB" id="A0A382CDB0"/>
<reference evidence="7" key="1">
    <citation type="submission" date="2018-05" db="EMBL/GenBank/DDBJ databases">
        <authorList>
            <person name="Lanie J.A."/>
            <person name="Ng W.-L."/>
            <person name="Kazmierczak K.M."/>
            <person name="Andrzejewski T.M."/>
            <person name="Davidsen T.M."/>
            <person name="Wayne K.J."/>
            <person name="Tettelin H."/>
            <person name="Glass J.I."/>
            <person name="Rusch D."/>
            <person name="Podicherti R."/>
            <person name="Tsui H.-C.T."/>
            <person name="Winkler M.E."/>
        </authorList>
    </citation>
    <scope>NUCLEOTIDE SEQUENCE</scope>
</reference>
<dbReference type="GO" id="GO:0015035">
    <property type="term" value="F:protein-disulfide reductase activity"/>
    <property type="evidence" value="ECO:0007669"/>
    <property type="project" value="TreeGrafter"/>
</dbReference>
<protein>
    <recommendedName>
        <fullName evidence="6">Cytochrome C biogenesis protein transmembrane domain-containing protein</fullName>
    </recommendedName>
</protein>
<accession>A0A382CDB0</accession>
<dbReference type="PANTHER" id="PTHR32234:SF0">
    <property type="entry name" value="THIOL:DISULFIDE INTERCHANGE PROTEIN DSBD"/>
    <property type="match status" value="1"/>
</dbReference>
<name>A0A382CDB0_9ZZZZ</name>
<dbReference type="InterPro" id="IPR003834">
    <property type="entry name" value="Cyt_c_assmbl_TM_dom"/>
</dbReference>
<feature type="transmembrane region" description="Helical" evidence="5">
    <location>
        <begin position="100"/>
        <end position="120"/>
    </location>
</feature>
<gene>
    <name evidence="7" type="ORF">METZ01_LOCUS176930</name>
</gene>
<dbReference type="PANTHER" id="PTHR32234">
    <property type="entry name" value="THIOL:DISULFIDE INTERCHANGE PROTEIN DSBD"/>
    <property type="match status" value="1"/>
</dbReference>
<sequence>MLSQMMQGTGLSEALTQSPILALAVLFGAGLLTSLTPCIYPMIPITSAVIAGTTKEDQPKSRTVGLTVTYAFGLALLYAMLGAIAGISGQLFGAVSASPWTRLAIGNLLVLFSLAMLDVIPVPVPQKLLQRASRNEGGTYGAVFAMGAMSGLVAAPCGAPAFAVVLTWVAATQAGLMGFVYLFVFSLGMTALLIGVGLFSGTLALLPRSGVWMTWIKRGAALIMIGMAEYYFVLAGYNL</sequence>
<evidence type="ECO:0000259" key="6">
    <source>
        <dbReference type="Pfam" id="PF02683"/>
    </source>
</evidence>
<evidence type="ECO:0000256" key="3">
    <source>
        <dbReference type="ARBA" id="ARBA00022989"/>
    </source>
</evidence>
<feature type="domain" description="Cytochrome C biogenesis protein transmembrane" evidence="6">
    <location>
        <begin position="21"/>
        <end position="229"/>
    </location>
</feature>
<evidence type="ECO:0000256" key="4">
    <source>
        <dbReference type="ARBA" id="ARBA00023136"/>
    </source>
</evidence>
<dbReference type="EMBL" id="UINC01033969">
    <property type="protein sequence ID" value="SVB24076.1"/>
    <property type="molecule type" value="Genomic_DNA"/>
</dbReference>
<feature type="transmembrane region" description="Helical" evidence="5">
    <location>
        <begin position="141"/>
        <end position="168"/>
    </location>
</feature>
<organism evidence="7">
    <name type="scientific">marine metagenome</name>
    <dbReference type="NCBI Taxonomy" id="408172"/>
    <lineage>
        <taxon>unclassified sequences</taxon>
        <taxon>metagenomes</taxon>
        <taxon>ecological metagenomes</taxon>
    </lineage>
</organism>
<feature type="transmembrane region" description="Helical" evidence="5">
    <location>
        <begin position="219"/>
        <end position="237"/>
    </location>
</feature>
<keyword evidence="3 5" id="KW-1133">Transmembrane helix</keyword>
<dbReference type="GO" id="GO:0045454">
    <property type="term" value="P:cell redox homeostasis"/>
    <property type="evidence" value="ECO:0007669"/>
    <property type="project" value="TreeGrafter"/>
</dbReference>
<feature type="transmembrane region" description="Helical" evidence="5">
    <location>
        <begin position="20"/>
        <end position="43"/>
    </location>
</feature>
<keyword evidence="2 5" id="KW-0812">Transmembrane</keyword>
<feature type="transmembrane region" description="Helical" evidence="5">
    <location>
        <begin position="180"/>
        <end position="207"/>
    </location>
</feature>
<evidence type="ECO:0000256" key="1">
    <source>
        <dbReference type="ARBA" id="ARBA00004141"/>
    </source>
</evidence>
<feature type="transmembrane region" description="Helical" evidence="5">
    <location>
        <begin position="64"/>
        <end position="88"/>
    </location>
</feature>
<dbReference type="Pfam" id="PF02683">
    <property type="entry name" value="DsbD_TM"/>
    <property type="match status" value="1"/>
</dbReference>
<evidence type="ECO:0000256" key="5">
    <source>
        <dbReference type="SAM" id="Phobius"/>
    </source>
</evidence>
<dbReference type="GO" id="GO:0016020">
    <property type="term" value="C:membrane"/>
    <property type="evidence" value="ECO:0007669"/>
    <property type="project" value="UniProtKB-SubCell"/>
</dbReference>
<evidence type="ECO:0000313" key="7">
    <source>
        <dbReference type="EMBL" id="SVB24076.1"/>
    </source>
</evidence>
<dbReference type="GO" id="GO:0017004">
    <property type="term" value="P:cytochrome complex assembly"/>
    <property type="evidence" value="ECO:0007669"/>
    <property type="project" value="InterPro"/>
</dbReference>
<evidence type="ECO:0000256" key="2">
    <source>
        <dbReference type="ARBA" id="ARBA00022692"/>
    </source>
</evidence>
<proteinExistence type="predicted"/>